<dbReference type="SUPFAM" id="SSF53448">
    <property type="entry name" value="Nucleotide-diphospho-sugar transferases"/>
    <property type="match status" value="1"/>
</dbReference>
<dbReference type="KEGG" id="plan:A1s21148_05070"/>
<protein>
    <submittedName>
        <fullName evidence="2">Glycosyltransferase</fullName>
    </submittedName>
</protein>
<dbReference type="Gene3D" id="3.90.550.10">
    <property type="entry name" value="Spore Coat Polysaccharide Biosynthesis Protein SpsA, Chain A"/>
    <property type="match status" value="1"/>
</dbReference>
<dbReference type="RefSeq" id="WP_190276868.1">
    <property type="nucleotide sequence ID" value="NZ_CP016769.1"/>
</dbReference>
<dbReference type="Pfam" id="PF00535">
    <property type="entry name" value="Glycos_transf_2"/>
    <property type="match status" value="1"/>
</dbReference>
<dbReference type="InterPro" id="IPR001173">
    <property type="entry name" value="Glyco_trans_2-like"/>
</dbReference>
<dbReference type="AlphaFoldDB" id="A0AAC9YRD9"/>
<reference evidence="2 3" key="1">
    <citation type="submission" date="2016-07" db="EMBL/GenBank/DDBJ databases">
        <title>High microdiversification within the ubiquitous acI lineage of Actinobacteria.</title>
        <authorList>
            <person name="Neuenschwander S.M."/>
            <person name="Salcher M."/>
            <person name="Ghai R."/>
            <person name="Pernthaler J."/>
        </authorList>
    </citation>
    <scope>NUCLEOTIDE SEQUENCE [LARGE SCALE GENOMIC DNA]</scope>
    <source>
        <strain evidence="2">MMS-21-148</strain>
    </source>
</reference>
<feature type="domain" description="Glycosyltransferase 2-like" evidence="1">
    <location>
        <begin position="13"/>
        <end position="170"/>
    </location>
</feature>
<name>A0AAC9YRD9_9ACTN</name>
<evidence type="ECO:0000313" key="2">
    <source>
        <dbReference type="EMBL" id="ASY10869.1"/>
    </source>
</evidence>
<accession>A0AAC9YRD9</accession>
<dbReference type="InterPro" id="IPR050834">
    <property type="entry name" value="Glycosyltransf_2"/>
</dbReference>
<gene>
    <name evidence="2" type="ORF">A1s21148_05070</name>
</gene>
<dbReference type="InterPro" id="IPR029044">
    <property type="entry name" value="Nucleotide-diphossugar_trans"/>
</dbReference>
<dbReference type="EMBL" id="CP016769">
    <property type="protein sequence ID" value="ASY10869.1"/>
    <property type="molecule type" value="Genomic_DNA"/>
</dbReference>
<sequence length="283" mass="31807">MSERRLDPNLQISVLMLAKNKEKYLGQAALSVLEDRGVQLVLIEPGSIDDSRKICEKFKRERTGQVSLITKSDKSASEGLNNGLNVARGSIVGVLNGDDVYLPGALGHVSNYFMRNPQVDVLLACGFLINENSGKWKFVLPSKISKKALGLGQHGSLTFFHQGMFYRKDKFPKVRFNPGNRINWDKEFLIELWTQGARFGYCDIPVAIFRLNNDSITSRGFSKASLDANTAELDRLLQFDSNSFFAPILGLFFRISKAFFLARHTLKIHTSSFQMSETISENQ</sequence>
<proteinExistence type="predicted"/>
<dbReference type="PANTHER" id="PTHR43685">
    <property type="entry name" value="GLYCOSYLTRANSFERASE"/>
    <property type="match status" value="1"/>
</dbReference>
<dbReference type="PANTHER" id="PTHR43685:SF2">
    <property type="entry name" value="GLYCOSYLTRANSFERASE 2-LIKE DOMAIN-CONTAINING PROTEIN"/>
    <property type="match status" value="1"/>
</dbReference>
<evidence type="ECO:0000313" key="3">
    <source>
        <dbReference type="Proteomes" id="UP000217144"/>
    </source>
</evidence>
<organism evidence="2 3">
    <name type="scientific">Candidatus Planktophila lacus</name>
    <dbReference type="NCBI Taxonomy" id="1884913"/>
    <lineage>
        <taxon>Bacteria</taxon>
        <taxon>Bacillati</taxon>
        <taxon>Actinomycetota</taxon>
        <taxon>Actinomycetes</taxon>
        <taxon>Candidatus Nanopelagicales</taxon>
        <taxon>Candidatus Nanopelagicaceae</taxon>
        <taxon>Candidatus Planktophila</taxon>
    </lineage>
</organism>
<dbReference type="Proteomes" id="UP000217144">
    <property type="component" value="Chromosome"/>
</dbReference>
<keyword evidence="3" id="KW-1185">Reference proteome</keyword>
<evidence type="ECO:0000259" key="1">
    <source>
        <dbReference type="Pfam" id="PF00535"/>
    </source>
</evidence>